<dbReference type="Proteomes" id="UP001296706">
    <property type="component" value="Unassembled WGS sequence"/>
</dbReference>
<evidence type="ECO:0000313" key="3">
    <source>
        <dbReference type="Proteomes" id="UP001296706"/>
    </source>
</evidence>
<protein>
    <submittedName>
        <fullName evidence="2">Helix-turn-helix transcriptional regulator</fullName>
    </submittedName>
</protein>
<gene>
    <name evidence="2" type="ORF">HF577_25300</name>
</gene>
<sequence>MGQEALAAVAVPVRYALLNHLLAAGPRTASQCAAVVGQSASNCSWHLRALAKVGLVEPAPGDGDARTRPWQAVAPGFAVEPGDGPAARVAATVLESVAAQHSEALYQRYLARRDLLPDRWQHAAADNGYSLQVTPEELQHLLDAVDGLLRPYVRPIRTDAPQDSGVVQVTLRAFLNPDVVDDAEESTEDGAGPS</sequence>
<dbReference type="InterPro" id="IPR011991">
    <property type="entry name" value="ArsR-like_HTH"/>
</dbReference>
<reference evidence="2 3" key="1">
    <citation type="submission" date="2020-04" db="EMBL/GenBank/DDBJ databases">
        <authorList>
            <person name="Klaysubun C."/>
            <person name="Duangmal K."/>
            <person name="Lipun K."/>
        </authorList>
    </citation>
    <scope>NUCLEOTIDE SEQUENCE [LARGE SCALE GENOMIC DNA]</scope>
    <source>
        <strain evidence="2 3">JCM 11839</strain>
    </source>
</reference>
<dbReference type="Gene3D" id="1.10.10.10">
    <property type="entry name" value="Winged helix-like DNA-binding domain superfamily/Winged helix DNA-binding domain"/>
    <property type="match status" value="1"/>
</dbReference>
<dbReference type="Pfam" id="PF12840">
    <property type="entry name" value="HTH_20"/>
    <property type="match status" value="1"/>
</dbReference>
<dbReference type="CDD" id="cd00090">
    <property type="entry name" value="HTH_ARSR"/>
    <property type="match status" value="1"/>
</dbReference>
<dbReference type="InterPro" id="IPR001845">
    <property type="entry name" value="HTH_ArsR_DNA-bd_dom"/>
</dbReference>
<evidence type="ECO:0000313" key="2">
    <source>
        <dbReference type="EMBL" id="NMH80393.1"/>
    </source>
</evidence>
<accession>A0ABX1RMA8</accession>
<dbReference type="SMART" id="SM00418">
    <property type="entry name" value="HTH_ARSR"/>
    <property type="match status" value="1"/>
</dbReference>
<evidence type="ECO:0000259" key="1">
    <source>
        <dbReference type="SMART" id="SM00418"/>
    </source>
</evidence>
<organism evidence="2 3">
    <name type="scientific">Pseudonocardia xinjiangensis</name>
    <dbReference type="NCBI Taxonomy" id="75289"/>
    <lineage>
        <taxon>Bacteria</taxon>
        <taxon>Bacillati</taxon>
        <taxon>Actinomycetota</taxon>
        <taxon>Actinomycetes</taxon>
        <taxon>Pseudonocardiales</taxon>
        <taxon>Pseudonocardiaceae</taxon>
        <taxon>Pseudonocardia</taxon>
    </lineage>
</organism>
<comment type="caution">
    <text evidence="2">The sequence shown here is derived from an EMBL/GenBank/DDBJ whole genome shotgun (WGS) entry which is preliminary data.</text>
</comment>
<dbReference type="InterPro" id="IPR036390">
    <property type="entry name" value="WH_DNA-bd_sf"/>
</dbReference>
<dbReference type="InterPro" id="IPR036388">
    <property type="entry name" value="WH-like_DNA-bd_sf"/>
</dbReference>
<dbReference type="EMBL" id="JAAXKY010000100">
    <property type="protein sequence ID" value="NMH80393.1"/>
    <property type="molecule type" value="Genomic_DNA"/>
</dbReference>
<dbReference type="SUPFAM" id="SSF46785">
    <property type="entry name" value="Winged helix' DNA-binding domain"/>
    <property type="match status" value="1"/>
</dbReference>
<name>A0ABX1RMA8_9PSEU</name>
<proteinExistence type="predicted"/>
<keyword evidence="3" id="KW-1185">Reference proteome</keyword>
<feature type="domain" description="HTH arsR-type" evidence="1">
    <location>
        <begin position="4"/>
        <end position="95"/>
    </location>
</feature>